<keyword evidence="1" id="KW-0812">Transmembrane</keyword>
<proteinExistence type="predicted"/>
<name>A0AAI9AFY0_9BACT</name>
<evidence type="ECO:0000313" key="2">
    <source>
        <dbReference type="EMBL" id="EDM22885.1"/>
    </source>
</evidence>
<comment type="caution">
    <text evidence="2">The sequence shown here is derived from an EMBL/GenBank/DDBJ whole genome shotgun (WGS) entry which is preliminary data.</text>
</comment>
<dbReference type="EMBL" id="ABCJ01000019">
    <property type="protein sequence ID" value="EDM22885.1"/>
    <property type="molecule type" value="Genomic_DNA"/>
</dbReference>
<feature type="transmembrane region" description="Helical" evidence="1">
    <location>
        <begin position="23"/>
        <end position="41"/>
    </location>
</feature>
<dbReference type="AlphaFoldDB" id="A0AAI9AFY0"/>
<evidence type="ECO:0000313" key="3">
    <source>
        <dbReference type="Proteomes" id="UP000003288"/>
    </source>
</evidence>
<evidence type="ECO:0000256" key="1">
    <source>
        <dbReference type="SAM" id="Phobius"/>
    </source>
</evidence>
<protein>
    <submittedName>
        <fullName evidence="2">Uncharacterized protein</fullName>
    </submittedName>
</protein>
<gene>
    <name evidence="2" type="ORF">CMTB2_07740</name>
</gene>
<dbReference type="RefSeq" id="WP_007475787.1">
    <property type="nucleotide sequence ID" value="NZ_CP040463.1"/>
</dbReference>
<dbReference type="Proteomes" id="UP000003288">
    <property type="component" value="Unassembled WGS sequence"/>
</dbReference>
<accession>A0AAI9AFY0</accession>
<reference evidence="2 3" key="1">
    <citation type="journal article" date="2011" name="Stand. Genomic Sci.">
        <title>Draft genome sequence of Caminibacter mediatlanticus strain TB-2, an epsilonproteobacterium isolated from a deep-sea hydrothermal vent.</title>
        <authorList>
            <person name="Giovannelli D."/>
            <person name="Ferriera S."/>
            <person name="Johnson J."/>
            <person name="Kravitz S."/>
            <person name="Perez-Rodriguez I."/>
            <person name="Ricci J."/>
            <person name="O'Brien C."/>
            <person name="Voordeckers J.W."/>
            <person name="Bini E."/>
            <person name="Vetriani C."/>
        </authorList>
    </citation>
    <scope>NUCLEOTIDE SEQUENCE [LARGE SCALE GENOMIC DNA]</scope>
    <source>
        <strain evidence="2 3">TB-2</strain>
    </source>
</reference>
<organism evidence="2 3">
    <name type="scientific">Caminibacter mediatlanticus TB-2</name>
    <dbReference type="NCBI Taxonomy" id="391592"/>
    <lineage>
        <taxon>Bacteria</taxon>
        <taxon>Pseudomonadati</taxon>
        <taxon>Campylobacterota</taxon>
        <taxon>Epsilonproteobacteria</taxon>
        <taxon>Nautiliales</taxon>
        <taxon>Nautiliaceae</taxon>
        <taxon>Caminibacter</taxon>
    </lineage>
</organism>
<sequence>MKIAKFIIAGGVSYISSFWIKNIVLSLLIGIFTWYLTLFFLNKWLEI</sequence>
<keyword evidence="1" id="KW-1133">Transmembrane helix</keyword>
<keyword evidence="1" id="KW-0472">Membrane</keyword>